<dbReference type="PANTHER" id="PTHR43832:SF1">
    <property type="entry name" value="S-ADENOSYL-L-METHIONINE-DEPENDENT METHYLTRANSFERASES SUPERFAMILY PROTEIN"/>
    <property type="match status" value="1"/>
</dbReference>
<comment type="similarity">
    <text evidence="1">Belongs to the CFA/CMAS family.</text>
</comment>
<organism evidence="2 3">
    <name type="scientific">Basidiobolus ranarum</name>
    <dbReference type="NCBI Taxonomy" id="34480"/>
    <lineage>
        <taxon>Eukaryota</taxon>
        <taxon>Fungi</taxon>
        <taxon>Fungi incertae sedis</taxon>
        <taxon>Zoopagomycota</taxon>
        <taxon>Entomophthoromycotina</taxon>
        <taxon>Basidiobolomycetes</taxon>
        <taxon>Basidiobolales</taxon>
        <taxon>Basidiobolaceae</taxon>
        <taxon>Basidiobolus</taxon>
    </lineage>
</organism>
<name>A0ABR2WX50_9FUNG</name>
<evidence type="ECO:0000313" key="2">
    <source>
        <dbReference type="EMBL" id="KAK9766107.1"/>
    </source>
</evidence>
<dbReference type="Pfam" id="PF02353">
    <property type="entry name" value="CMAS"/>
    <property type="match status" value="1"/>
</dbReference>
<reference evidence="2 3" key="1">
    <citation type="submission" date="2023-04" db="EMBL/GenBank/DDBJ databases">
        <title>Genome of Basidiobolus ranarum AG-B5.</title>
        <authorList>
            <person name="Stajich J.E."/>
            <person name="Carter-House D."/>
            <person name="Gryganskyi A."/>
        </authorList>
    </citation>
    <scope>NUCLEOTIDE SEQUENCE [LARGE SCALE GENOMIC DNA]</scope>
    <source>
        <strain evidence="2 3">AG-B5</strain>
    </source>
</reference>
<dbReference type="InterPro" id="IPR029063">
    <property type="entry name" value="SAM-dependent_MTases_sf"/>
</dbReference>
<protein>
    <submittedName>
        <fullName evidence="2">Uncharacterized protein</fullName>
    </submittedName>
</protein>
<dbReference type="CDD" id="cd02440">
    <property type="entry name" value="AdoMet_MTases"/>
    <property type="match status" value="1"/>
</dbReference>
<evidence type="ECO:0000313" key="3">
    <source>
        <dbReference type="Proteomes" id="UP001479436"/>
    </source>
</evidence>
<dbReference type="EMBL" id="JASJQH010000189">
    <property type="protein sequence ID" value="KAK9766107.1"/>
    <property type="molecule type" value="Genomic_DNA"/>
</dbReference>
<dbReference type="Proteomes" id="UP001479436">
    <property type="component" value="Unassembled WGS sequence"/>
</dbReference>
<dbReference type="Gene3D" id="3.40.50.150">
    <property type="entry name" value="Vaccinia Virus protein VP39"/>
    <property type="match status" value="1"/>
</dbReference>
<dbReference type="PANTHER" id="PTHR43832">
    <property type="match status" value="1"/>
</dbReference>
<dbReference type="SUPFAM" id="SSF53335">
    <property type="entry name" value="S-adenosyl-L-methionine-dependent methyltransferases"/>
    <property type="match status" value="1"/>
</dbReference>
<proteinExistence type="inferred from homology"/>
<evidence type="ECO:0000256" key="1">
    <source>
        <dbReference type="ARBA" id="ARBA00010815"/>
    </source>
</evidence>
<gene>
    <name evidence="2" type="ORF">K7432_005069</name>
</gene>
<keyword evidence="3" id="KW-1185">Reference proteome</keyword>
<accession>A0ABR2WX50</accession>
<sequence length="366" mass="42371">MSSIINSFISKTMDWIPTPPPTWYEPLLDNGLLPDLVLRVGIRQLLGIRLSEINGKGAEAANMEKKMNYIKSLKSRPIALHTDEANKQHYEVPTEFFQHNLGKRMKYSGCLFPPGIENLNDAEELMLESYCVKARLQDGMDILDLGCGWGSLALFLAEKYPNSKITGFSNSSTQRAYIQDRAEEKGIKNLSIITADINEYENQDLQFDRILSIEMFEHMKNYQQLLRKVSNWLKGDGLLFVHIFCHKHIPYDFVTEDDHSWMAEYFFTGGTMPSSDLFLYFQDDLTIIDQWFVDGTHYAKTSEAWLKILDSNTQKVLPILSKTYGGEKEGRMWLNRWRVFYLACAELFNYNNGQEWGVSHYLFAKK</sequence>
<comment type="caution">
    <text evidence="2">The sequence shown here is derived from an EMBL/GenBank/DDBJ whole genome shotgun (WGS) entry which is preliminary data.</text>
</comment>